<name>A0A371X062_9HYPH</name>
<reference evidence="3 4" key="1">
    <citation type="submission" date="2018-08" db="EMBL/GenBank/DDBJ databases">
        <title>Fulvimarina sp. 85, whole genome shotgun sequence.</title>
        <authorList>
            <person name="Tuo L."/>
        </authorList>
    </citation>
    <scope>NUCLEOTIDE SEQUENCE [LARGE SCALE GENOMIC DNA]</scope>
    <source>
        <strain evidence="3 4">85</strain>
    </source>
</reference>
<keyword evidence="2" id="KW-0732">Signal</keyword>
<dbReference type="AlphaFoldDB" id="A0A371X062"/>
<proteinExistence type="predicted"/>
<feature type="chain" id="PRO_5017035546" evidence="2">
    <location>
        <begin position="29"/>
        <end position="304"/>
    </location>
</feature>
<dbReference type="Pfam" id="PF08904">
    <property type="entry name" value="EipB_like"/>
    <property type="match status" value="2"/>
</dbReference>
<feature type="compositionally biased region" description="Basic and acidic residues" evidence="1">
    <location>
        <begin position="208"/>
        <end position="224"/>
    </location>
</feature>
<keyword evidence="4" id="KW-1185">Reference proteome</keyword>
<evidence type="ECO:0000256" key="2">
    <source>
        <dbReference type="SAM" id="SignalP"/>
    </source>
</evidence>
<comment type="caution">
    <text evidence="3">The sequence shown here is derived from an EMBL/GenBank/DDBJ whole genome shotgun (WGS) entry which is preliminary data.</text>
</comment>
<organism evidence="3 4">
    <name type="scientific">Fulvimarina endophytica</name>
    <dbReference type="NCBI Taxonomy" id="2293836"/>
    <lineage>
        <taxon>Bacteria</taxon>
        <taxon>Pseudomonadati</taxon>
        <taxon>Pseudomonadota</taxon>
        <taxon>Alphaproteobacteria</taxon>
        <taxon>Hyphomicrobiales</taxon>
        <taxon>Aurantimonadaceae</taxon>
        <taxon>Fulvimarina</taxon>
    </lineage>
</organism>
<dbReference type="RefSeq" id="WP_116684362.1">
    <property type="nucleotide sequence ID" value="NZ_QURL01000007.1"/>
</dbReference>
<sequence length="304" mass="32526">MAILGMSAAPASLAALLVLGLGAGGASAAQLLPHRAVYDLALDQATQTDFDSIDGRIVVEITQRSCEAYELDYRFVARFLTDRELTVVDQHIELEEPVEGESLRFSSKSTVDGLGEQASAGTATTRDGRTQVDYREPDERDVDIPAAAFPIAHTRNLIDAARSGAFVYETAIFDGDAEAEKETRSTSIIASLAAPGGSQATADETAVAEERQEDGPAGKEREGTPAEDSAGARALRDHERWRVSEAYYDKTGSADGAPDFTTSYTLYDNGVSDDLTMNFDGYSLTGSMSEFTPLGAEDCKPSER</sequence>
<dbReference type="Proteomes" id="UP000264310">
    <property type="component" value="Unassembled WGS sequence"/>
</dbReference>
<feature type="region of interest" description="Disordered" evidence="1">
    <location>
        <begin position="190"/>
        <end position="236"/>
    </location>
</feature>
<accession>A0A371X062</accession>
<gene>
    <name evidence="3" type="ORF">DYI37_16490</name>
</gene>
<dbReference type="InterPro" id="IPR015000">
    <property type="entry name" value="EipB-like"/>
</dbReference>
<dbReference type="OrthoDB" id="9815514at2"/>
<feature type="signal peptide" evidence="2">
    <location>
        <begin position="1"/>
        <end position="28"/>
    </location>
</feature>
<evidence type="ECO:0000256" key="1">
    <source>
        <dbReference type="SAM" id="MobiDB-lite"/>
    </source>
</evidence>
<protein>
    <submittedName>
        <fullName evidence="3">DUF1849 family protein</fullName>
    </submittedName>
</protein>
<evidence type="ECO:0000313" key="4">
    <source>
        <dbReference type="Proteomes" id="UP000264310"/>
    </source>
</evidence>
<dbReference type="EMBL" id="QURL01000007">
    <property type="protein sequence ID" value="RFC62424.1"/>
    <property type="molecule type" value="Genomic_DNA"/>
</dbReference>
<evidence type="ECO:0000313" key="3">
    <source>
        <dbReference type="EMBL" id="RFC62424.1"/>
    </source>
</evidence>